<dbReference type="AlphaFoldDB" id="A0A370NCB7"/>
<keyword evidence="2" id="KW-1185">Reference proteome</keyword>
<organism evidence="1 2">
    <name type="scientific">Paraburkholderia lacunae</name>
    <dbReference type="NCBI Taxonomy" id="2211104"/>
    <lineage>
        <taxon>Bacteria</taxon>
        <taxon>Pseudomonadati</taxon>
        <taxon>Pseudomonadota</taxon>
        <taxon>Betaproteobacteria</taxon>
        <taxon>Burkholderiales</taxon>
        <taxon>Burkholderiaceae</taxon>
        <taxon>Paraburkholderia</taxon>
    </lineage>
</organism>
<dbReference type="Proteomes" id="UP000254875">
    <property type="component" value="Unassembled WGS sequence"/>
</dbReference>
<protein>
    <submittedName>
        <fullName evidence="1">Uncharacterized protein</fullName>
    </submittedName>
</protein>
<sequence length="90" mass="9868">MKNMNGQSLRSQVEKWLAPAPATPVHVTRFSRAGWNGGRYVCVETSSPAGARALFFFRHDDGSWCVIPPAANRQKSIAEHPLVRATGATF</sequence>
<evidence type="ECO:0000313" key="2">
    <source>
        <dbReference type="Proteomes" id="UP000254875"/>
    </source>
</evidence>
<comment type="caution">
    <text evidence="1">The sequence shown here is derived from an EMBL/GenBank/DDBJ whole genome shotgun (WGS) entry which is preliminary data.</text>
</comment>
<accession>A0A370NCB7</accession>
<proteinExistence type="predicted"/>
<name>A0A370NCB7_9BURK</name>
<dbReference type="EMBL" id="QHKS01000005">
    <property type="protein sequence ID" value="RDK03242.1"/>
    <property type="molecule type" value="Genomic_DNA"/>
</dbReference>
<gene>
    <name evidence="1" type="ORF">DLM46_09770</name>
</gene>
<reference evidence="2" key="1">
    <citation type="submission" date="2018-05" db="EMBL/GenBank/DDBJ databases">
        <authorList>
            <person name="Feng T."/>
        </authorList>
    </citation>
    <scope>NUCLEOTIDE SEQUENCE [LARGE SCALE GENOMIC DNA]</scope>
    <source>
        <strain evidence="2">S27</strain>
    </source>
</reference>
<dbReference type="RefSeq" id="WP_115100634.1">
    <property type="nucleotide sequence ID" value="NZ_QHKS01000005.1"/>
</dbReference>
<dbReference type="OrthoDB" id="8926609at2"/>
<evidence type="ECO:0000313" key="1">
    <source>
        <dbReference type="EMBL" id="RDK03242.1"/>
    </source>
</evidence>